<feature type="transmembrane region" description="Helical" evidence="6">
    <location>
        <begin position="219"/>
        <end position="238"/>
    </location>
</feature>
<dbReference type="SUPFAM" id="SSF103473">
    <property type="entry name" value="MFS general substrate transporter"/>
    <property type="match status" value="1"/>
</dbReference>
<feature type="transmembrane region" description="Helical" evidence="6">
    <location>
        <begin position="347"/>
        <end position="367"/>
    </location>
</feature>
<dbReference type="Proteomes" id="UP000654922">
    <property type="component" value="Unassembled WGS sequence"/>
</dbReference>
<dbReference type="InterPro" id="IPR011701">
    <property type="entry name" value="MFS"/>
</dbReference>
<keyword evidence="3 6" id="KW-1133">Transmembrane helix</keyword>
<evidence type="ECO:0000313" key="9">
    <source>
        <dbReference type="Proteomes" id="UP000654922"/>
    </source>
</evidence>
<proteinExistence type="predicted"/>
<dbReference type="AlphaFoldDB" id="A0A8H6PI44"/>
<comment type="caution">
    <text evidence="8">The sequence shown here is derived from an EMBL/GenBank/DDBJ whole genome shotgun (WGS) entry which is preliminary data.</text>
</comment>
<dbReference type="PANTHER" id="PTHR23502">
    <property type="entry name" value="MAJOR FACILITATOR SUPERFAMILY"/>
    <property type="match status" value="1"/>
</dbReference>
<dbReference type="Pfam" id="PF07690">
    <property type="entry name" value="MFS_1"/>
    <property type="match status" value="1"/>
</dbReference>
<evidence type="ECO:0000256" key="5">
    <source>
        <dbReference type="SAM" id="MobiDB-lite"/>
    </source>
</evidence>
<name>A0A8H6PI44_9EURO</name>
<feature type="transmembrane region" description="Helical" evidence="6">
    <location>
        <begin position="65"/>
        <end position="88"/>
    </location>
</feature>
<keyword evidence="4 6" id="KW-0472">Membrane</keyword>
<feature type="domain" description="Major facilitator superfamily (MFS) profile" evidence="7">
    <location>
        <begin position="63"/>
        <end position="530"/>
    </location>
</feature>
<feature type="transmembrane region" description="Helical" evidence="6">
    <location>
        <begin position="322"/>
        <end position="340"/>
    </location>
</feature>
<dbReference type="PANTHER" id="PTHR23502:SF50">
    <property type="entry name" value="TRANSPORTER, PUTATIVE (AFU_ORTHOLOGUE AFUA_5G00430)-RELATED"/>
    <property type="match status" value="1"/>
</dbReference>
<feature type="region of interest" description="Disordered" evidence="5">
    <location>
        <begin position="545"/>
        <end position="569"/>
    </location>
</feature>
<evidence type="ECO:0000313" key="8">
    <source>
        <dbReference type="EMBL" id="KAF7155115.1"/>
    </source>
</evidence>
<evidence type="ECO:0000256" key="3">
    <source>
        <dbReference type="ARBA" id="ARBA00022989"/>
    </source>
</evidence>
<feature type="transmembrane region" description="Helical" evidence="6">
    <location>
        <begin position="100"/>
        <end position="122"/>
    </location>
</feature>
<feature type="transmembrane region" description="Helical" evidence="6">
    <location>
        <begin position="190"/>
        <end position="207"/>
    </location>
</feature>
<feature type="transmembrane region" description="Helical" evidence="6">
    <location>
        <begin position="479"/>
        <end position="498"/>
    </location>
</feature>
<protein>
    <recommendedName>
        <fullName evidence="7">Major facilitator superfamily (MFS) profile domain-containing protein</fullName>
    </recommendedName>
</protein>
<feature type="transmembrane region" description="Helical" evidence="6">
    <location>
        <begin position="373"/>
        <end position="395"/>
    </location>
</feature>
<evidence type="ECO:0000256" key="1">
    <source>
        <dbReference type="ARBA" id="ARBA00004141"/>
    </source>
</evidence>
<dbReference type="InterPro" id="IPR020846">
    <property type="entry name" value="MFS_dom"/>
</dbReference>
<dbReference type="InterPro" id="IPR036259">
    <property type="entry name" value="MFS_trans_sf"/>
</dbReference>
<feature type="transmembrane region" description="Helical" evidence="6">
    <location>
        <begin position="443"/>
        <end position="467"/>
    </location>
</feature>
<sequence>MANSQCDEPPSIRQEEGHLPPGTFLLIREDDAENHGQHRILLSPVPTRDPNEPLNWSTARKARNFTLVLAVTALIFTALTIQTIFWQLMVPNLQVTYTQLNWAISVNFVGLSMGCVVFIPLAKKFGRRPVYLVSTALMLVTSFWISRLESLTELYIANLLQGLAGATNESIVQITIADLFFVHHRGGMNALYMTMVMIGSFLSPMAAGTQAIRQGWRACYRTMGICNVILFVLFMFLYEETKYSKVIEGVSASAGPAGDAGDAQQVAVDNFKADRKSDLECPASRVQTNTAGDHELDYTIPMKTWRQRLSLWTYTPEPIWSYFYRPFIVLTTFPAVLFCAVQYACGIALLTIMASVISLVFPMPPYLFTAQQVGFMSIGPFVGNLIGSFYGGFFGDRSILFFARRNKGYYEPEMRLYILHLPALAFCGGPIMFGATVARGMHWIWPSIGGALFGFGLGSIGDAALTLVIDSYVDITGDAFTGVAFLRNAISIAVPFAISPWMQRSGLTNMFIACGFLGLAITMTIIPMVMYGKKIRFVVLPNPASGDPSDGKTWGDGTQLRRAGSRHLA</sequence>
<dbReference type="Gene3D" id="1.20.1250.20">
    <property type="entry name" value="MFS general substrate transporter like domains"/>
    <property type="match status" value="1"/>
</dbReference>
<dbReference type="EMBL" id="JACBAE010001403">
    <property type="protein sequence ID" value="KAF7155115.1"/>
    <property type="molecule type" value="Genomic_DNA"/>
</dbReference>
<evidence type="ECO:0000256" key="2">
    <source>
        <dbReference type="ARBA" id="ARBA00022692"/>
    </source>
</evidence>
<dbReference type="GO" id="GO:0022857">
    <property type="term" value="F:transmembrane transporter activity"/>
    <property type="evidence" value="ECO:0007669"/>
    <property type="project" value="InterPro"/>
</dbReference>
<comment type="subcellular location">
    <subcellularLocation>
        <location evidence="1">Membrane</location>
        <topology evidence="1">Multi-pass membrane protein</topology>
    </subcellularLocation>
</comment>
<evidence type="ECO:0000256" key="6">
    <source>
        <dbReference type="SAM" id="Phobius"/>
    </source>
</evidence>
<evidence type="ECO:0000259" key="7">
    <source>
        <dbReference type="PROSITE" id="PS50850"/>
    </source>
</evidence>
<feature type="transmembrane region" description="Helical" evidence="6">
    <location>
        <begin position="129"/>
        <end position="146"/>
    </location>
</feature>
<keyword evidence="2 6" id="KW-0812">Transmembrane</keyword>
<feature type="transmembrane region" description="Helical" evidence="6">
    <location>
        <begin position="416"/>
        <end position="437"/>
    </location>
</feature>
<accession>A0A8H6PI44</accession>
<organism evidence="8 9">
    <name type="scientific">Aspergillus felis</name>
    <dbReference type="NCBI Taxonomy" id="1287682"/>
    <lineage>
        <taxon>Eukaryota</taxon>
        <taxon>Fungi</taxon>
        <taxon>Dikarya</taxon>
        <taxon>Ascomycota</taxon>
        <taxon>Pezizomycotina</taxon>
        <taxon>Eurotiomycetes</taxon>
        <taxon>Eurotiomycetidae</taxon>
        <taxon>Eurotiales</taxon>
        <taxon>Aspergillaceae</taxon>
        <taxon>Aspergillus</taxon>
        <taxon>Aspergillus subgen. Fumigati</taxon>
    </lineage>
</organism>
<feature type="transmembrane region" description="Helical" evidence="6">
    <location>
        <begin position="510"/>
        <end position="531"/>
    </location>
</feature>
<dbReference type="PROSITE" id="PS50850">
    <property type="entry name" value="MFS"/>
    <property type="match status" value="1"/>
</dbReference>
<gene>
    <name evidence="8" type="ORF">CNMCM5623_006542</name>
</gene>
<evidence type="ECO:0000256" key="4">
    <source>
        <dbReference type="ARBA" id="ARBA00023136"/>
    </source>
</evidence>
<dbReference type="GO" id="GO:0005886">
    <property type="term" value="C:plasma membrane"/>
    <property type="evidence" value="ECO:0007669"/>
    <property type="project" value="TreeGrafter"/>
</dbReference>
<dbReference type="OrthoDB" id="5215911at2759"/>
<reference evidence="8" key="1">
    <citation type="submission" date="2020-06" db="EMBL/GenBank/DDBJ databases">
        <title>Draft genome sequences of strains closely related to Aspergillus parafelis and Aspergillus hiratsukae.</title>
        <authorList>
            <person name="Dos Santos R.A.C."/>
            <person name="Rivero-Menendez O."/>
            <person name="Steenwyk J.L."/>
            <person name="Mead M.E."/>
            <person name="Goldman G.H."/>
            <person name="Alastruey-Izquierdo A."/>
            <person name="Rokas A."/>
        </authorList>
    </citation>
    <scope>NUCLEOTIDE SEQUENCE</scope>
    <source>
        <strain evidence="8">CNM-CM5623</strain>
    </source>
</reference>